<protein>
    <submittedName>
        <fullName evidence="3">Uncharacterized protein</fullName>
    </submittedName>
</protein>
<feature type="region of interest" description="Disordered" evidence="1">
    <location>
        <begin position="1"/>
        <end position="24"/>
    </location>
</feature>
<name>A0A310SRL7_9HYME</name>
<feature type="transmembrane region" description="Helical" evidence="2">
    <location>
        <begin position="82"/>
        <end position="101"/>
    </location>
</feature>
<gene>
    <name evidence="3" type="ORF">WN48_09002</name>
</gene>
<evidence type="ECO:0000256" key="2">
    <source>
        <dbReference type="SAM" id="Phobius"/>
    </source>
</evidence>
<keyword evidence="2" id="KW-0472">Membrane</keyword>
<dbReference type="EMBL" id="KQ760645">
    <property type="protein sequence ID" value="OAD59688.1"/>
    <property type="molecule type" value="Genomic_DNA"/>
</dbReference>
<evidence type="ECO:0000313" key="4">
    <source>
        <dbReference type="Proteomes" id="UP000250275"/>
    </source>
</evidence>
<keyword evidence="2" id="KW-1133">Transmembrane helix</keyword>
<dbReference type="Proteomes" id="UP000250275">
    <property type="component" value="Unassembled WGS sequence"/>
</dbReference>
<keyword evidence="2" id="KW-0812">Transmembrane</keyword>
<sequence length="118" mass="13118">MSAVLMSPLTSPGRTGTGDGRSDPSRILAQDARWDCGCHLYHELIVRCIGQNKRVFRDGPESFGIWSPGSLDWLGFVRFLKFLRIALCIFVDYLVTGLALVRVASNNFWGACVGLSFY</sequence>
<accession>A0A310SRL7</accession>
<dbReference type="AlphaFoldDB" id="A0A310SRL7"/>
<proteinExistence type="predicted"/>
<keyword evidence="4" id="KW-1185">Reference proteome</keyword>
<evidence type="ECO:0000313" key="3">
    <source>
        <dbReference type="EMBL" id="OAD59688.1"/>
    </source>
</evidence>
<organism evidence="3 4">
    <name type="scientific">Eufriesea mexicana</name>
    <dbReference type="NCBI Taxonomy" id="516756"/>
    <lineage>
        <taxon>Eukaryota</taxon>
        <taxon>Metazoa</taxon>
        <taxon>Ecdysozoa</taxon>
        <taxon>Arthropoda</taxon>
        <taxon>Hexapoda</taxon>
        <taxon>Insecta</taxon>
        <taxon>Pterygota</taxon>
        <taxon>Neoptera</taxon>
        <taxon>Endopterygota</taxon>
        <taxon>Hymenoptera</taxon>
        <taxon>Apocrita</taxon>
        <taxon>Aculeata</taxon>
        <taxon>Apoidea</taxon>
        <taxon>Anthophila</taxon>
        <taxon>Apidae</taxon>
        <taxon>Eufriesea</taxon>
    </lineage>
</organism>
<evidence type="ECO:0000256" key="1">
    <source>
        <dbReference type="SAM" id="MobiDB-lite"/>
    </source>
</evidence>
<reference evidence="3 4" key="1">
    <citation type="submission" date="2015-07" db="EMBL/GenBank/DDBJ databases">
        <title>The genome of Eufriesea mexicana.</title>
        <authorList>
            <person name="Pan H."/>
            <person name="Kapheim K."/>
        </authorList>
    </citation>
    <scope>NUCLEOTIDE SEQUENCE [LARGE SCALE GENOMIC DNA]</scope>
    <source>
        <strain evidence="3">0111107269</strain>
        <tissue evidence="3">Whole body</tissue>
    </source>
</reference>